<name>A0A1F5TG40_9BACT</name>
<sequence>MIAILLVASLLSGSIPEKSWVGQMKEKISSLEMVSFKQVREAKTRIREKYSRSGLPYRLVNRVIGKVGYYHVNDLLRNWYALPAGTRDKIEFMFADAGLKHLTFLCFYESGANPNDRSYAGAIGLYQIMPRTAKLHCGIDLVEDLYDPVVNAACAIEILIEKGARENLVAGLVYYNGKRKECPMKGYFNCFWEKYQAALTPEEKEKYLRAMMYVPNVLLHQAIGEELIWRREVATK</sequence>
<dbReference type="Pfam" id="PF01464">
    <property type="entry name" value="SLT"/>
    <property type="match status" value="1"/>
</dbReference>
<proteinExistence type="predicted"/>
<dbReference type="Gene3D" id="1.10.530.10">
    <property type="match status" value="1"/>
</dbReference>
<comment type="caution">
    <text evidence="2">The sequence shown here is derived from an EMBL/GenBank/DDBJ whole genome shotgun (WGS) entry which is preliminary data.</text>
</comment>
<dbReference type="EMBL" id="MFGM01000013">
    <property type="protein sequence ID" value="OGF37879.1"/>
    <property type="molecule type" value="Genomic_DNA"/>
</dbReference>
<gene>
    <name evidence="2" type="ORF">A2482_02315</name>
</gene>
<evidence type="ECO:0000313" key="3">
    <source>
        <dbReference type="Proteomes" id="UP000178656"/>
    </source>
</evidence>
<dbReference type="InterPro" id="IPR023346">
    <property type="entry name" value="Lysozyme-like_dom_sf"/>
</dbReference>
<protein>
    <recommendedName>
        <fullName evidence="1">Transglycosylase SLT domain-containing protein</fullName>
    </recommendedName>
</protein>
<organism evidence="2 3">
    <name type="scientific">Candidatus Falkowbacteria bacterium RIFOXYC2_FULL_48_21</name>
    <dbReference type="NCBI Taxonomy" id="1798005"/>
    <lineage>
        <taxon>Bacteria</taxon>
        <taxon>Candidatus Falkowiibacteriota</taxon>
    </lineage>
</organism>
<feature type="domain" description="Transglycosylase SLT" evidence="1">
    <location>
        <begin position="102"/>
        <end position="161"/>
    </location>
</feature>
<evidence type="ECO:0000259" key="1">
    <source>
        <dbReference type="Pfam" id="PF01464"/>
    </source>
</evidence>
<evidence type="ECO:0000313" key="2">
    <source>
        <dbReference type="EMBL" id="OGF37879.1"/>
    </source>
</evidence>
<dbReference type="SUPFAM" id="SSF53955">
    <property type="entry name" value="Lysozyme-like"/>
    <property type="match status" value="1"/>
</dbReference>
<dbReference type="Proteomes" id="UP000178656">
    <property type="component" value="Unassembled WGS sequence"/>
</dbReference>
<accession>A0A1F5TG40</accession>
<dbReference type="InterPro" id="IPR008258">
    <property type="entry name" value="Transglycosylase_SLT_dom_1"/>
</dbReference>
<reference evidence="2 3" key="1">
    <citation type="journal article" date="2016" name="Nat. Commun.">
        <title>Thousands of microbial genomes shed light on interconnected biogeochemical processes in an aquifer system.</title>
        <authorList>
            <person name="Anantharaman K."/>
            <person name="Brown C.T."/>
            <person name="Hug L.A."/>
            <person name="Sharon I."/>
            <person name="Castelle C.J."/>
            <person name="Probst A.J."/>
            <person name="Thomas B.C."/>
            <person name="Singh A."/>
            <person name="Wilkins M.J."/>
            <person name="Karaoz U."/>
            <person name="Brodie E.L."/>
            <person name="Williams K.H."/>
            <person name="Hubbard S.S."/>
            <person name="Banfield J.F."/>
        </authorList>
    </citation>
    <scope>NUCLEOTIDE SEQUENCE [LARGE SCALE GENOMIC DNA]</scope>
</reference>
<dbReference type="CDD" id="cd00254">
    <property type="entry name" value="LT-like"/>
    <property type="match status" value="1"/>
</dbReference>
<dbReference type="AlphaFoldDB" id="A0A1F5TG40"/>